<dbReference type="EMBL" id="CP000667">
    <property type="protein sequence ID" value="ABP56424.1"/>
    <property type="molecule type" value="Genomic_DNA"/>
</dbReference>
<gene>
    <name evidence="1" type="ordered locus">Strop_3994</name>
</gene>
<proteinExistence type="predicted"/>
<keyword evidence="2" id="KW-1185">Reference proteome</keyword>
<dbReference type="HOGENOM" id="CLU_2371149_0_0_11"/>
<dbReference type="PATRIC" id="fig|369723.5.peg.4123"/>
<organism evidence="1 2">
    <name type="scientific">Salinispora tropica (strain ATCC BAA-916 / DSM 44818 / JCM 13857 / NBRC 105044 / CNB-440)</name>
    <dbReference type="NCBI Taxonomy" id="369723"/>
    <lineage>
        <taxon>Bacteria</taxon>
        <taxon>Bacillati</taxon>
        <taxon>Actinomycetota</taxon>
        <taxon>Actinomycetes</taxon>
        <taxon>Micromonosporales</taxon>
        <taxon>Micromonosporaceae</taxon>
        <taxon>Salinispora</taxon>
    </lineage>
</organism>
<reference evidence="2" key="1">
    <citation type="journal article" date="2007" name="Proc. Natl. Acad. Sci. U.S.A.">
        <title>Genome sequencing reveals complex secondary metabolome in the marine actinomycete Salinispora tropica.</title>
        <authorList>
            <person name="Udwary D.W."/>
            <person name="Zeigler L."/>
            <person name="Asolkar R.N."/>
            <person name="Singan V."/>
            <person name="Lapidus A."/>
            <person name="Fenical W."/>
            <person name="Jensen P.R."/>
            <person name="Moore B.S."/>
        </authorList>
    </citation>
    <scope>NUCLEOTIDE SEQUENCE [LARGE SCALE GENOMIC DNA]</scope>
    <source>
        <strain evidence="2">ATCC BAA-916 / DSM 44818 / CNB-440</strain>
    </source>
</reference>
<evidence type="ECO:0000313" key="1">
    <source>
        <dbReference type="EMBL" id="ABP56424.1"/>
    </source>
</evidence>
<dbReference type="Proteomes" id="UP000000235">
    <property type="component" value="Chromosome"/>
</dbReference>
<dbReference type="AlphaFoldDB" id="A4XBW7"/>
<evidence type="ECO:0000313" key="2">
    <source>
        <dbReference type="Proteomes" id="UP000000235"/>
    </source>
</evidence>
<name>A4XBW7_SALTO</name>
<protein>
    <submittedName>
        <fullName evidence="1">Uncharacterized protein</fullName>
    </submittedName>
</protein>
<dbReference type="KEGG" id="stp:Strop_3994"/>
<dbReference type="RefSeq" id="WP_012015192.1">
    <property type="nucleotide sequence ID" value="NC_009380.1"/>
</dbReference>
<dbReference type="STRING" id="369723.Strop_3994"/>
<accession>A4XBW7</accession>
<sequence>MSTGPVDVKAHLSDADQVIDALPWRVGHTDAQARLARGRASALAHQIAALLANGWSPDEVRDALASAAGAADAPDAAAQERLWRAALKRAKNARE</sequence>